<dbReference type="InterPro" id="IPR003779">
    <property type="entry name" value="CMD-like"/>
</dbReference>
<evidence type="ECO:0000259" key="1">
    <source>
        <dbReference type="Pfam" id="PF02627"/>
    </source>
</evidence>
<dbReference type="InterPro" id="IPR012788">
    <property type="entry name" value="Decarb_PcaC"/>
</dbReference>
<proteinExistence type="predicted"/>
<dbReference type="PANTHER" id="PTHR33570:SF2">
    <property type="entry name" value="CARBOXYMUCONOLACTONE DECARBOXYLASE-LIKE DOMAIN-CONTAINING PROTEIN"/>
    <property type="match status" value="1"/>
</dbReference>
<dbReference type="InterPro" id="IPR052512">
    <property type="entry name" value="4CMD/NDH-1_regulator"/>
</dbReference>
<dbReference type="SUPFAM" id="SSF69118">
    <property type="entry name" value="AhpD-like"/>
    <property type="match status" value="1"/>
</dbReference>
<evidence type="ECO:0000313" key="2">
    <source>
        <dbReference type="EMBL" id="SNR49039.1"/>
    </source>
</evidence>
<dbReference type="AlphaFoldDB" id="A0A238WTT0"/>
<accession>A0A238WTT0</accession>
<keyword evidence="3" id="KW-1185">Reference proteome</keyword>
<organism evidence="2 3">
    <name type="scientific">Haloechinothrix alba</name>
    <dbReference type="NCBI Taxonomy" id="664784"/>
    <lineage>
        <taxon>Bacteria</taxon>
        <taxon>Bacillati</taxon>
        <taxon>Actinomycetota</taxon>
        <taxon>Actinomycetes</taxon>
        <taxon>Pseudonocardiales</taxon>
        <taxon>Pseudonocardiaceae</taxon>
        <taxon>Haloechinothrix</taxon>
    </lineage>
</organism>
<dbReference type="Pfam" id="PF02627">
    <property type="entry name" value="CMD"/>
    <property type="match status" value="1"/>
</dbReference>
<dbReference type="GO" id="GO:0051920">
    <property type="term" value="F:peroxiredoxin activity"/>
    <property type="evidence" value="ECO:0007669"/>
    <property type="project" value="InterPro"/>
</dbReference>
<dbReference type="Gene3D" id="1.20.1290.10">
    <property type="entry name" value="AhpD-like"/>
    <property type="match status" value="1"/>
</dbReference>
<gene>
    <name evidence="2" type="ORF">SAMN06265360_107118</name>
</gene>
<evidence type="ECO:0000313" key="3">
    <source>
        <dbReference type="Proteomes" id="UP000198348"/>
    </source>
</evidence>
<dbReference type="Proteomes" id="UP000198348">
    <property type="component" value="Unassembled WGS sequence"/>
</dbReference>
<dbReference type="EMBL" id="FZNW01000007">
    <property type="protein sequence ID" value="SNR49039.1"/>
    <property type="molecule type" value="Genomic_DNA"/>
</dbReference>
<dbReference type="NCBIfam" id="TIGR02425">
    <property type="entry name" value="decarb_PcaC"/>
    <property type="match status" value="1"/>
</dbReference>
<feature type="domain" description="Carboxymuconolactone decarboxylase-like" evidence="1">
    <location>
        <begin position="40"/>
        <end position="120"/>
    </location>
</feature>
<protein>
    <submittedName>
        <fullName evidence="2">4-carboxymuconolactone decarboxylase</fullName>
    </submittedName>
</protein>
<dbReference type="InterPro" id="IPR029032">
    <property type="entry name" value="AhpD-like"/>
</dbReference>
<dbReference type="PANTHER" id="PTHR33570">
    <property type="entry name" value="4-CARBOXYMUCONOLACTONE DECARBOXYLASE FAMILY PROTEIN"/>
    <property type="match status" value="1"/>
</dbReference>
<reference evidence="2 3" key="1">
    <citation type="submission" date="2017-06" db="EMBL/GenBank/DDBJ databases">
        <authorList>
            <person name="Kim H.J."/>
            <person name="Triplett B.A."/>
        </authorList>
    </citation>
    <scope>NUCLEOTIDE SEQUENCE [LARGE SCALE GENOMIC DNA]</scope>
    <source>
        <strain evidence="2 3">DSM 45207</strain>
    </source>
</reference>
<name>A0A238WTT0_9PSEU</name>
<sequence length="147" mass="15429">MSDSAPTDPYTDGMATRREVLGDAHVDSAVEATTEFTQPFQDYITRAAWGAVWSREGLDRRTRSCITLAVLTALGCHGEIPMHVRAARGHGLTPAEIAEVLLHTGVYAGVPAANAAFALAGNTLAELGDPEAQARADPGAGGRTDTR</sequence>
<dbReference type="RefSeq" id="WP_089300948.1">
    <property type="nucleotide sequence ID" value="NZ_FZNW01000007.1"/>
</dbReference>
<dbReference type="OrthoDB" id="9802489at2"/>